<proteinExistence type="predicted"/>
<gene>
    <name evidence="1" type="ORF">METZ01_LOCUS147890</name>
</gene>
<dbReference type="AlphaFoldDB" id="A0A382A0J3"/>
<sequence length="58" mass="7180">MYSQKKIPEELRIEAIAIHYSKQADIEFFIHKYLISRESYWKKRTLRIAHWCKLLQLD</sequence>
<accession>A0A382A0J3</accession>
<protein>
    <submittedName>
        <fullName evidence="1">Uncharacterized protein</fullName>
    </submittedName>
</protein>
<dbReference type="EMBL" id="UINC01023419">
    <property type="protein sequence ID" value="SVA95036.1"/>
    <property type="molecule type" value="Genomic_DNA"/>
</dbReference>
<evidence type="ECO:0000313" key="1">
    <source>
        <dbReference type="EMBL" id="SVA95036.1"/>
    </source>
</evidence>
<reference evidence="1" key="1">
    <citation type="submission" date="2018-05" db="EMBL/GenBank/DDBJ databases">
        <authorList>
            <person name="Lanie J.A."/>
            <person name="Ng W.-L."/>
            <person name="Kazmierczak K.M."/>
            <person name="Andrzejewski T.M."/>
            <person name="Davidsen T.M."/>
            <person name="Wayne K.J."/>
            <person name="Tettelin H."/>
            <person name="Glass J.I."/>
            <person name="Rusch D."/>
            <person name="Podicherti R."/>
            <person name="Tsui H.-C.T."/>
            <person name="Winkler M.E."/>
        </authorList>
    </citation>
    <scope>NUCLEOTIDE SEQUENCE</scope>
</reference>
<name>A0A382A0J3_9ZZZZ</name>
<organism evidence="1">
    <name type="scientific">marine metagenome</name>
    <dbReference type="NCBI Taxonomy" id="408172"/>
    <lineage>
        <taxon>unclassified sequences</taxon>
        <taxon>metagenomes</taxon>
        <taxon>ecological metagenomes</taxon>
    </lineage>
</organism>